<name>A0ABX0SJS8_9ACTN</name>
<dbReference type="RefSeq" id="WP_208390877.1">
    <property type="nucleotide sequence ID" value="NZ_BAAAOO010000006.1"/>
</dbReference>
<evidence type="ECO:0008006" key="3">
    <source>
        <dbReference type="Google" id="ProtNLM"/>
    </source>
</evidence>
<dbReference type="Proteomes" id="UP000749311">
    <property type="component" value="Unassembled WGS sequence"/>
</dbReference>
<dbReference type="Gene3D" id="1.50.10.100">
    <property type="entry name" value="Chondroitin AC/alginate lyase"/>
    <property type="match status" value="1"/>
</dbReference>
<sequence length="651" mass="70177">MADNPRFIGPLAELWAPRSPDWLDGILLAPEESLPIPPADDRAVWAPTVGSADQNALAAIMSRADDDLGRPWPIPRATQYARYFRDGDRDEYEQTVFARQRRLSRAAVAAATTLAPEWLDEVADGVILLCEQSSWCWPAHDDTHRRHGAVLPTASSPFLDLGAGEVVAQLAWIDHLLGRELDEHVPGVCARIRHEAALRVIDPFLTRRDWHWIGLDGDVHNWNPWIHGNVLVAALALMEPSPARDRVIGLVVEGLDRYVAALPPDGATDEGYSYWWNGACRALEALGLLAHATGGRLDAVSQVPALRATVAFPHRMHLGDDWYLNVADGQARPTDQQPWQAVHQAALRVGDDLARAHAVAHRDTAGALASEALGLGRLLGALTDPEWLRSPPMTSPLPRDVWLPSIQVLMARPTAGSTAGLTLAAKGGNNGEHHNHNDVGSVVVALGGVPVLVDAGRPTYTAQTFGPDRYGIWTMQSSWHGVPEIRGVAQPAGVRYAARDVRAVAGASTTSLTLDLALCYPEAGVRSWRRTSALDREFGIVTITDTWQLDADPLAPACVLHLVLAGAVEQTGDRSLLVHALEDAGTVEVEASAGTFSIEVKALDDPLLSEVWGPELVRATVTLGRSTAGTCTVSIRETAHGRATSRRGTTA</sequence>
<comment type="caution">
    <text evidence="1">The sequence shown here is derived from an EMBL/GenBank/DDBJ whole genome shotgun (WGS) entry which is preliminary data.</text>
</comment>
<protein>
    <recommendedName>
        <fullName evidence="3">Heparinase II/III-like protein</fullName>
    </recommendedName>
</protein>
<evidence type="ECO:0000313" key="2">
    <source>
        <dbReference type="Proteomes" id="UP000749311"/>
    </source>
</evidence>
<accession>A0ABX0SJS8</accession>
<reference evidence="1 2" key="1">
    <citation type="submission" date="2020-02" db="EMBL/GenBank/DDBJ databases">
        <title>Sequencing the genomes of 1000 actinobacteria strains.</title>
        <authorList>
            <person name="Klenk H.-P."/>
        </authorList>
    </citation>
    <scope>NUCLEOTIDE SEQUENCE [LARGE SCALE GENOMIC DNA]</scope>
    <source>
        <strain evidence="1 2">DSM 19609</strain>
    </source>
</reference>
<keyword evidence="2" id="KW-1185">Reference proteome</keyword>
<dbReference type="Gene3D" id="2.70.98.70">
    <property type="match status" value="1"/>
</dbReference>
<gene>
    <name evidence="1" type="ORF">FB473_003330</name>
</gene>
<dbReference type="InterPro" id="IPR008929">
    <property type="entry name" value="Chondroitin_lyas"/>
</dbReference>
<dbReference type="SUPFAM" id="SSF48230">
    <property type="entry name" value="Chondroitin AC/alginate lyase"/>
    <property type="match status" value="1"/>
</dbReference>
<evidence type="ECO:0000313" key="1">
    <source>
        <dbReference type="EMBL" id="NIH58633.1"/>
    </source>
</evidence>
<dbReference type="EMBL" id="JAAMOZ010000004">
    <property type="protein sequence ID" value="NIH58633.1"/>
    <property type="molecule type" value="Genomic_DNA"/>
</dbReference>
<organism evidence="1 2">
    <name type="scientific">Brooklawnia cerclae</name>
    <dbReference type="NCBI Taxonomy" id="349934"/>
    <lineage>
        <taxon>Bacteria</taxon>
        <taxon>Bacillati</taxon>
        <taxon>Actinomycetota</taxon>
        <taxon>Actinomycetes</taxon>
        <taxon>Propionibacteriales</taxon>
        <taxon>Propionibacteriaceae</taxon>
        <taxon>Brooklawnia</taxon>
    </lineage>
</organism>
<proteinExistence type="predicted"/>